<dbReference type="EMBL" id="CP064030">
    <property type="protein sequence ID" value="QRN55845.1"/>
    <property type="molecule type" value="Genomic_DNA"/>
</dbReference>
<evidence type="ECO:0000313" key="2">
    <source>
        <dbReference type="EMBL" id="QRN55845.1"/>
    </source>
</evidence>
<keyword evidence="3" id="KW-1185">Reference proteome</keyword>
<evidence type="ECO:0000256" key="1">
    <source>
        <dbReference type="SAM" id="MobiDB-lite"/>
    </source>
</evidence>
<reference evidence="2 3" key="1">
    <citation type="submission" date="2020-10" db="EMBL/GenBank/DDBJ databases">
        <title>Phylogeny of dyella-like bacteria.</title>
        <authorList>
            <person name="Fu J."/>
        </authorList>
    </citation>
    <scope>NUCLEOTIDE SEQUENCE [LARGE SCALE GENOMIC DNA]</scope>
    <source>
        <strain evidence="2 3">DHOB09</strain>
    </source>
</reference>
<organism evidence="2 3">
    <name type="scientific">Dyella caseinilytica</name>
    <dbReference type="NCBI Taxonomy" id="1849581"/>
    <lineage>
        <taxon>Bacteria</taxon>
        <taxon>Pseudomonadati</taxon>
        <taxon>Pseudomonadota</taxon>
        <taxon>Gammaproteobacteria</taxon>
        <taxon>Lysobacterales</taxon>
        <taxon>Rhodanobacteraceae</taxon>
        <taxon>Dyella</taxon>
    </lineage>
</organism>
<dbReference type="Pfam" id="PF11180">
    <property type="entry name" value="DUF2968"/>
    <property type="match status" value="1"/>
</dbReference>
<accession>A0ABX7GZU0</accession>
<dbReference type="InterPro" id="IPR021350">
    <property type="entry name" value="DUF2968"/>
</dbReference>
<evidence type="ECO:0000313" key="3">
    <source>
        <dbReference type="Proteomes" id="UP000663181"/>
    </source>
</evidence>
<feature type="region of interest" description="Disordered" evidence="1">
    <location>
        <begin position="176"/>
        <end position="222"/>
    </location>
</feature>
<sequence length="222" mass="24563">MLAMIFVYAAASAADNPAPATSAPAAQGPASIVDDFHQLIDSHQLTELRTTYNSSYGASLLFQPDKLNYYVALFHGKDFWRVIRTGSYDEAQNVYHTFVSQTEELAKVDIDTLRLQATKQYTDHVVQMNQQHLQNLERDAEYQRQQAQQVAAQQQQAEQQSSSLTADLRASNNELDAVQERIRALEEQESNPTLTLPKQEAPAPAPATSVGPTPAAQTASTR</sequence>
<proteinExistence type="predicted"/>
<protein>
    <submittedName>
        <fullName evidence="2">DUF2968 domain-containing protein</fullName>
    </submittedName>
</protein>
<name>A0ABX7GZU0_9GAMM</name>
<gene>
    <name evidence="2" type="ORF">ISN74_09110</name>
</gene>
<dbReference type="Proteomes" id="UP000663181">
    <property type="component" value="Chromosome"/>
</dbReference>